<dbReference type="Gene3D" id="3.40.33.10">
    <property type="entry name" value="CAP"/>
    <property type="match status" value="1"/>
</dbReference>
<evidence type="ECO:0000313" key="4">
    <source>
        <dbReference type="WBParaSite" id="ACOC_0000837501-mRNA-1"/>
    </source>
</evidence>
<dbReference type="SUPFAM" id="SSF55797">
    <property type="entry name" value="PR-1-like"/>
    <property type="match status" value="2"/>
</dbReference>
<sequence length="205" mass="22763">MKVLWLCQKSANFFFYSPYGNVNSAMMLASRVLRLWSCMGEFIQMTKPNTSAIGCSLEMCRGPTVSMTVVMACFYGEPEAQDDNTAIGILSAVTIKPTVVTTTTTATIPSTISSKNCNARKDEAFRNYTVEFHNRIRKANGLKPMNRSCELERMADDAVIGCPVSARFESDAMNYSRCKSKFFNGNVKDKGAKMAQWLTMSSIKS</sequence>
<organism evidence="4">
    <name type="scientific">Angiostrongylus costaricensis</name>
    <name type="common">Nematode worm</name>
    <dbReference type="NCBI Taxonomy" id="334426"/>
    <lineage>
        <taxon>Eukaryota</taxon>
        <taxon>Metazoa</taxon>
        <taxon>Ecdysozoa</taxon>
        <taxon>Nematoda</taxon>
        <taxon>Chromadorea</taxon>
        <taxon>Rhabditida</taxon>
        <taxon>Rhabditina</taxon>
        <taxon>Rhabditomorpha</taxon>
        <taxon>Strongyloidea</taxon>
        <taxon>Metastrongylidae</taxon>
        <taxon>Angiostrongylus</taxon>
    </lineage>
</organism>
<dbReference type="Proteomes" id="UP000267027">
    <property type="component" value="Unassembled WGS sequence"/>
</dbReference>
<name>A0A0R3PS20_ANGCS</name>
<gene>
    <name evidence="2" type="ORF">ACOC_LOCUS8376</name>
</gene>
<dbReference type="InterPro" id="IPR035940">
    <property type="entry name" value="CAP_sf"/>
</dbReference>
<protein>
    <submittedName>
        <fullName evidence="4">SCP domain-containing protein</fullName>
    </submittedName>
</protein>
<dbReference type="Pfam" id="PF00188">
    <property type="entry name" value="CAP"/>
    <property type="match status" value="1"/>
</dbReference>
<dbReference type="EMBL" id="UYYA01004149">
    <property type="protein sequence ID" value="VDM59961.1"/>
    <property type="molecule type" value="Genomic_DNA"/>
</dbReference>
<proteinExistence type="predicted"/>
<evidence type="ECO:0000313" key="2">
    <source>
        <dbReference type="EMBL" id="VDM59961.1"/>
    </source>
</evidence>
<feature type="domain" description="SCP" evidence="1">
    <location>
        <begin position="131"/>
        <end position="170"/>
    </location>
</feature>
<dbReference type="InterPro" id="IPR014044">
    <property type="entry name" value="CAP_dom"/>
</dbReference>
<evidence type="ECO:0000313" key="3">
    <source>
        <dbReference type="Proteomes" id="UP000267027"/>
    </source>
</evidence>
<reference evidence="2 3" key="2">
    <citation type="submission" date="2018-11" db="EMBL/GenBank/DDBJ databases">
        <authorList>
            <consortium name="Pathogen Informatics"/>
        </authorList>
    </citation>
    <scope>NUCLEOTIDE SEQUENCE [LARGE SCALE GENOMIC DNA]</scope>
    <source>
        <strain evidence="2 3">Costa Rica</strain>
    </source>
</reference>
<dbReference type="WBParaSite" id="ACOC_0000837501-mRNA-1">
    <property type="protein sequence ID" value="ACOC_0000837501-mRNA-1"/>
    <property type="gene ID" value="ACOC_0000837501"/>
</dbReference>
<evidence type="ECO:0000259" key="1">
    <source>
        <dbReference type="Pfam" id="PF00188"/>
    </source>
</evidence>
<dbReference type="AlphaFoldDB" id="A0A0R3PS20"/>
<reference evidence="4" key="1">
    <citation type="submission" date="2017-02" db="UniProtKB">
        <authorList>
            <consortium name="WormBaseParasite"/>
        </authorList>
    </citation>
    <scope>IDENTIFICATION</scope>
</reference>
<keyword evidence="3" id="KW-1185">Reference proteome</keyword>
<accession>A0A0R3PS20</accession>
<dbReference type="OrthoDB" id="10502345at2759"/>